<name>A0A3B0WNZ9_9ZZZZ</name>
<dbReference type="NCBIfam" id="TIGR00199">
    <property type="entry name" value="PncC_domain"/>
    <property type="match status" value="1"/>
</dbReference>
<dbReference type="GO" id="GO:0019159">
    <property type="term" value="F:nicotinamide-nucleotide amidase activity"/>
    <property type="evidence" value="ECO:0007669"/>
    <property type="project" value="UniProtKB-EC"/>
</dbReference>
<dbReference type="EC" id="3.5.1.42" evidence="2"/>
<dbReference type="SUPFAM" id="SSF142433">
    <property type="entry name" value="CinA-like"/>
    <property type="match status" value="1"/>
</dbReference>
<keyword evidence="2" id="KW-0378">Hydrolase</keyword>
<dbReference type="Gene3D" id="3.90.950.20">
    <property type="entry name" value="CinA-like"/>
    <property type="match status" value="1"/>
</dbReference>
<protein>
    <submittedName>
        <fullName evidence="2">Nicotinamide-nucleotide amidase</fullName>
        <ecNumber evidence="2">3.5.1.42</ecNumber>
    </submittedName>
</protein>
<gene>
    <name evidence="2" type="ORF">MNBD_GAMMA05-1517</name>
</gene>
<accession>A0A3B0WNZ9</accession>
<dbReference type="AlphaFoldDB" id="A0A3B0WNZ9"/>
<evidence type="ECO:0000313" key="2">
    <source>
        <dbReference type="EMBL" id="VAW54133.1"/>
    </source>
</evidence>
<reference evidence="2" key="1">
    <citation type="submission" date="2018-06" db="EMBL/GenBank/DDBJ databases">
        <authorList>
            <person name="Zhirakovskaya E."/>
        </authorList>
    </citation>
    <scope>NUCLEOTIDE SEQUENCE</scope>
</reference>
<evidence type="ECO:0000259" key="1">
    <source>
        <dbReference type="Pfam" id="PF02464"/>
    </source>
</evidence>
<organism evidence="2">
    <name type="scientific">hydrothermal vent metagenome</name>
    <dbReference type="NCBI Taxonomy" id="652676"/>
    <lineage>
        <taxon>unclassified sequences</taxon>
        <taxon>metagenomes</taxon>
        <taxon>ecological metagenomes</taxon>
    </lineage>
</organism>
<dbReference type="Pfam" id="PF02464">
    <property type="entry name" value="CinA"/>
    <property type="match status" value="1"/>
</dbReference>
<sequence length="172" mass="18439">MESPEQKLSELAEQLGQCMTAKNMKLASAESCTGGWLAKIITDISGSSVWFSCSVVSYSNEAKQSLLDVSNNTLETFGAVSAETVREMTEGLFLRTEADVAVSISGIAGPNGGSADKPVGLVWLSWGKRGEPIFSESFNFKGDRVQVRKASVKQALNCLLDLLGCKSLYRAC</sequence>
<proteinExistence type="predicted"/>
<dbReference type="InterPro" id="IPR008136">
    <property type="entry name" value="CinA_C"/>
</dbReference>
<feature type="domain" description="CinA C-terminal" evidence="1">
    <location>
        <begin position="10"/>
        <end position="162"/>
    </location>
</feature>
<dbReference type="EMBL" id="UOFE01000038">
    <property type="protein sequence ID" value="VAW54133.1"/>
    <property type="molecule type" value="Genomic_DNA"/>
</dbReference>
<dbReference type="InterPro" id="IPR036653">
    <property type="entry name" value="CinA-like_C"/>
</dbReference>